<dbReference type="SMART" id="SM00382">
    <property type="entry name" value="AAA"/>
    <property type="match status" value="1"/>
</dbReference>
<dbReference type="GO" id="GO:0016887">
    <property type="term" value="F:ATP hydrolysis activity"/>
    <property type="evidence" value="ECO:0007669"/>
    <property type="project" value="InterPro"/>
</dbReference>
<name>A0A7K3MAF0_9ACTN</name>
<evidence type="ECO:0000313" key="7">
    <source>
        <dbReference type="EMBL" id="NDL60160.1"/>
    </source>
</evidence>
<evidence type="ECO:0000256" key="1">
    <source>
        <dbReference type="ARBA" id="ARBA00005417"/>
    </source>
</evidence>
<dbReference type="Pfam" id="PF00005">
    <property type="entry name" value="ABC_tran"/>
    <property type="match status" value="1"/>
</dbReference>
<dbReference type="Proteomes" id="UP000460435">
    <property type="component" value="Unassembled WGS sequence"/>
</dbReference>
<dbReference type="PANTHER" id="PTHR43335">
    <property type="entry name" value="ABC TRANSPORTER, ATP-BINDING PROTEIN"/>
    <property type="match status" value="1"/>
</dbReference>
<dbReference type="InterPro" id="IPR003439">
    <property type="entry name" value="ABC_transporter-like_ATP-bd"/>
</dbReference>
<comment type="caution">
    <text evidence="7">The sequence shown here is derived from an EMBL/GenBank/DDBJ whole genome shotgun (WGS) entry which is preliminary data.</text>
</comment>
<sequence>MSATRPEESETDDAREGTHSPTSSVPAPARRSVAEFTGVSKKFGSVQALHEVDLRVRSGLVYGVLGPNGAGKTTLLRVVLGLVRPDAGSVTVLGHRPGQPGALAHIGALIESPAFVPHLSGRANLRVLARARGLPDDEVARVLRVMDLQDRADERFHGYSLGMGQRLGVAAALLGNPPLLILDEPTNGLDPQGVASMREFIRRLGEDGTTVLLSSHLLSEVQQICDRVVVINRGRVIADDTVTALRDHSGTTVLKVWVSPVEQAGQVLDQHASEAGVTLVEDSDDPYWRLETTPETVPELVNALVKAGIAVYEVRRERPSLEDVFFGLTRDETTDASVPPEGVQP</sequence>
<dbReference type="Gene3D" id="3.40.50.300">
    <property type="entry name" value="P-loop containing nucleotide triphosphate hydrolases"/>
    <property type="match status" value="1"/>
</dbReference>
<proteinExistence type="inferred from homology"/>
<organism evidence="7 8">
    <name type="scientific">Phytoactinopolyspora mesophila</name>
    <dbReference type="NCBI Taxonomy" id="2650750"/>
    <lineage>
        <taxon>Bacteria</taxon>
        <taxon>Bacillati</taxon>
        <taxon>Actinomycetota</taxon>
        <taxon>Actinomycetes</taxon>
        <taxon>Jiangellales</taxon>
        <taxon>Jiangellaceae</taxon>
        <taxon>Phytoactinopolyspora</taxon>
    </lineage>
</organism>
<accession>A0A7K3MAF0</accession>
<feature type="compositionally biased region" description="Basic and acidic residues" evidence="5">
    <location>
        <begin position="1"/>
        <end position="18"/>
    </location>
</feature>
<feature type="region of interest" description="Disordered" evidence="5">
    <location>
        <begin position="1"/>
        <end position="31"/>
    </location>
</feature>
<dbReference type="PROSITE" id="PS50893">
    <property type="entry name" value="ABC_TRANSPORTER_2"/>
    <property type="match status" value="1"/>
</dbReference>
<evidence type="ECO:0000256" key="5">
    <source>
        <dbReference type="SAM" id="MobiDB-lite"/>
    </source>
</evidence>
<dbReference type="InterPro" id="IPR027417">
    <property type="entry name" value="P-loop_NTPase"/>
</dbReference>
<dbReference type="EMBL" id="WLZY01000010">
    <property type="protein sequence ID" value="NDL60160.1"/>
    <property type="molecule type" value="Genomic_DNA"/>
</dbReference>
<keyword evidence="4 7" id="KW-0067">ATP-binding</keyword>
<reference evidence="7 8" key="1">
    <citation type="submission" date="2019-11" db="EMBL/GenBank/DDBJ databases">
        <authorList>
            <person name="Li X.-J."/>
            <person name="Feng X.-M."/>
        </authorList>
    </citation>
    <scope>NUCLEOTIDE SEQUENCE [LARGE SCALE GENOMIC DNA]</scope>
    <source>
        <strain evidence="7 8">XMNu-373</strain>
    </source>
</reference>
<dbReference type="InterPro" id="IPR003593">
    <property type="entry name" value="AAA+_ATPase"/>
</dbReference>
<dbReference type="PANTHER" id="PTHR43335:SF4">
    <property type="entry name" value="ABC TRANSPORTER, ATP-BINDING PROTEIN"/>
    <property type="match status" value="1"/>
</dbReference>
<evidence type="ECO:0000256" key="4">
    <source>
        <dbReference type="ARBA" id="ARBA00022840"/>
    </source>
</evidence>
<evidence type="ECO:0000313" key="8">
    <source>
        <dbReference type="Proteomes" id="UP000460435"/>
    </source>
</evidence>
<dbReference type="SUPFAM" id="SSF52540">
    <property type="entry name" value="P-loop containing nucleoside triphosphate hydrolases"/>
    <property type="match status" value="1"/>
</dbReference>
<keyword evidence="3" id="KW-0547">Nucleotide-binding</keyword>
<keyword evidence="2" id="KW-0813">Transport</keyword>
<dbReference type="AlphaFoldDB" id="A0A7K3MAF0"/>
<evidence type="ECO:0000256" key="3">
    <source>
        <dbReference type="ARBA" id="ARBA00022741"/>
    </source>
</evidence>
<feature type="domain" description="ABC transporter" evidence="6">
    <location>
        <begin position="34"/>
        <end position="258"/>
    </location>
</feature>
<keyword evidence="8" id="KW-1185">Reference proteome</keyword>
<comment type="similarity">
    <text evidence="1">Belongs to the ABC transporter superfamily.</text>
</comment>
<protein>
    <submittedName>
        <fullName evidence="7">ATP-binding cassette domain-containing protein</fullName>
    </submittedName>
</protein>
<dbReference type="GO" id="GO:0005524">
    <property type="term" value="F:ATP binding"/>
    <property type="evidence" value="ECO:0007669"/>
    <property type="project" value="UniProtKB-KW"/>
</dbReference>
<gene>
    <name evidence="7" type="ORF">F7O44_24100</name>
</gene>
<evidence type="ECO:0000256" key="2">
    <source>
        <dbReference type="ARBA" id="ARBA00022448"/>
    </source>
</evidence>
<dbReference type="CDD" id="cd03268">
    <property type="entry name" value="ABC_BcrA_bacitracin_resist"/>
    <property type="match status" value="1"/>
</dbReference>
<evidence type="ECO:0000259" key="6">
    <source>
        <dbReference type="PROSITE" id="PS50893"/>
    </source>
</evidence>